<keyword evidence="1" id="KW-1133">Transmembrane helix</keyword>
<keyword evidence="1" id="KW-0472">Membrane</keyword>
<evidence type="ECO:0000313" key="3">
    <source>
        <dbReference type="Proteomes" id="UP000716322"/>
    </source>
</evidence>
<dbReference type="InterPro" id="IPR022134">
    <property type="entry name" value="DUF3667"/>
</dbReference>
<name>A0ABX0PE80_9BURK</name>
<accession>A0ABX0PE80</accession>
<protein>
    <submittedName>
        <fullName evidence="2">DUF3667 domain-containing protein</fullName>
    </submittedName>
</protein>
<evidence type="ECO:0000313" key="2">
    <source>
        <dbReference type="EMBL" id="NIA55609.1"/>
    </source>
</evidence>
<keyword evidence="3" id="KW-1185">Reference proteome</keyword>
<reference evidence="2 3" key="1">
    <citation type="submission" date="2020-03" db="EMBL/GenBank/DDBJ databases">
        <title>Genome sequence of strain Massilia sp. TW-1.</title>
        <authorList>
            <person name="Chaudhary D.K."/>
        </authorList>
    </citation>
    <scope>NUCLEOTIDE SEQUENCE [LARGE SCALE GENOMIC DNA]</scope>
    <source>
        <strain evidence="2 3">TW-1</strain>
    </source>
</reference>
<dbReference type="Proteomes" id="UP000716322">
    <property type="component" value="Unassembled WGS sequence"/>
</dbReference>
<dbReference type="EMBL" id="JAAQOM010000011">
    <property type="protein sequence ID" value="NIA55609.1"/>
    <property type="molecule type" value="Genomic_DNA"/>
</dbReference>
<feature type="transmembrane region" description="Helical" evidence="1">
    <location>
        <begin position="88"/>
        <end position="106"/>
    </location>
</feature>
<gene>
    <name evidence="2" type="ORF">HAV22_18395</name>
</gene>
<comment type="caution">
    <text evidence="2">The sequence shown here is derived from an EMBL/GenBank/DDBJ whole genome shotgun (WGS) entry which is preliminary data.</text>
</comment>
<keyword evidence="1" id="KW-0812">Transmembrane</keyword>
<proteinExistence type="predicted"/>
<feature type="transmembrane region" description="Helical" evidence="1">
    <location>
        <begin position="242"/>
        <end position="263"/>
    </location>
</feature>
<dbReference type="Pfam" id="PF12412">
    <property type="entry name" value="DUF3667"/>
    <property type="match status" value="1"/>
</dbReference>
<sequence length="299" mass="33412">MNTRAHLHHTASDCPNCGAVVSGNFCHDCGQETVLHPPSTREFLHEFIGHYVALEGKLWKSLLLLLFRPGQLTLEYIKGRRVRYVQPLRLYLTFSLIFFAVMKYTGHDGVSIGTAADQAVTAQAGTRGRSDLVREDKPGEIVDGTAELRHGIAKVNSHWGENIERFTKLAPDERNQVLKTAFYGYMPYAVFLMMPVFALYLKVLYLGSGRRFGEYLLFALHVNGFAFLAMTLMMLVPGFLGIAEWVLGLWLVFYTPIAMRRVYGGSRIGTGLRWVVLMTLHVFGIALAIAAAVGFGILH</sequence>
<feature type="transmembrane region" description="Helical" evidence="1">
    <location>
        <begin position="215"/>
        <end position="236"/>
    </location>
</feature>
<organism evidence="2 3">
    <name type="scientific">Telluria antibiotica</name>
    <dbReference type="NCBI Taxonomy" id="2717319"/>
    <lineage>
        <taxon>Bacteria</taxon>
        <taxon>Pseudomonadati</taxon>
        <taxon>Pseudomonadota</taxon>
        <taxon>Betaproteobacteria</taxon>
        <taxon>Burkholderiales</taxon>
        <taxon>Oxalobacteraceae</taxon>
        <taxon>Telluria group</taxon>
        <taxon>Telluria</taxon>
    </lineage>
</organism>
<feature type="transmembrane region" description="Helical" evidence="1">
    <location>
        <begin position="182"/>
        <end position="203"/>
    </location>
</feature>
<evidence type="ECO:0000256" key="1">
    <source>
        <dbReference type="SAM" id="Phobius"/>
    </source>
</evidence>
<feature type="transmembrane region" description="Helical" evidence="1">
    <location>
        <begin position="275"/>
        <end position="298"/>
    </location>
</feature>